<organism evidence="1 2">
    <name type="scientific">Corchorus olitorius</name>
    <dbReference type="NCBI Taxonomy" id="93759"/>
    <lineage>
        <taxon>Eukaryota</taxon>
        <taxon>Viridiplantae</taxon>
        <taxon>Streptophyta</taxon>
        <taxon>Embryophyta</taxon>
        <taxon>Tracheophyta</taxon>
        <taxon>Spermatophyta</taxon>
        <taxon>Magnoliopsida</taxon>
        <taxon>eudicotyledons</taxon>
        <taxon>Gunneridae</taxon>
        <taxon>Pentapetalae</taxon>
        <taxon>rosids</taxon>
        <taxon>malvids</taxon>
        <taxon>Malvales</taxon>
        <taxon>Malvaceae</taxon>
        <taxon>Grewioideae</taxon>
        <taxon>Apeibeae</taxon>
        <taxon>Corchorus</taxon>
    </lineage>
</organism>
<dbReference type="AlphaFoldDB" id="A0A1R3J7M8"/>
<name>A0A1R3J7M8_9ROSI</name>
<dbReference type="PANTHER" id="PTHR26312:SF181">
    <property type="entry name" value="TETRATRICOPEPTIDE REPEAT (TPR)-LIKE SUPERFAMILY PROTEIN"/>
    <property type="match status" value="1"/>
</dbReference>
<dbReference type="OrthoDB" id="439046at2759"/>
<dbReference type="PANTHER" id="PTHR26312">
    <property type="entry name" value="TETRATRICOPEPTIDE REPEAT PROTEIN 5"/>
    <property type="match status" value="1"/>
</dbReference>
<evidence type="ECO:0000313" key="1">
    <source>
        <dbReference type="EMBL" id="OMO90832.1"/>
    </source>
</evidence>
<protein>
    <submittedName>
        <fullName evidence="1">Tetratricopeptide-like helical</fullName>
    </submittedName>
</protein>
<proteinExistence type="predicted"/>
<dbReference type="Gene3D" id="1.25.40.10">
    <property type="entry name" value="Tetratricopeptide repeat domain"/>
    <property type="match status" value="1"/>
</dbReference>
<comment type="caution">
    <text evidence="1">The sequence shown here is derived from an EMBL/GenBank/DDBJ whole genome shotgun (WGS) entry which is preliminary data.</text>
</comment>
<dbReference type="EMBL" id="AWUE01016511">
    <property type="protein sequence ID" value="OMO90832.1"/>
    <property type="molecule type" value="Genomic_DNA"/>
</dbReference>
<accession>A0A1R3J7M8</accession>
<dbReference type="STRING" id="93759.A0A1R3J7M8"/>
<evidence type="ECO:0000313" key="2">
    <source>
        <dbReference type="Proteomes" id="UP000187203"/>
    </source>
</evidence>
<dbReference type="Proteomes" id="UP000187203">
    <property type="component" value="Unassembled WGS sequence"/>
</dbReference>
<sequence length="81" mass="9187">MAAAWPEDKGSAVIGVVVEAKNRTRGDLLKAEEYCERAILVKPDDGEVLSMYGDLIWNNHRDGDRAKYYFDRALQASPEDW</sequence>
<gene>
    <name evidence="1" type="ORF">COLO4_18856</name>
</gene>
<dbReference type="InterPro" id="IPR011990">
    <property type="entry name" value="TPR-like_helical_dom_sf"/>
</dbReference>
<reference evidence="2" key="1">
    <citation type="submission" date="2013-09" db="EMBL/GenBank/DDBJ databases">
        <title>Corchorus olitorius genome sequencing.</title>
        <authorList>
            <person name="Alam M."/>
            <person name="Haque M.S."/>
            <person name="Islam M.S."/>
            <person name="Emdad E.M."/>
            <person name="Islam M.M."/>
            <person name="Ahmed B."/>
            <person name="Halim A."/>
            <person name="Hossen Q.M.M."/>
            <person name="Hossain M.Z."/>
            <person name="Ahmed R."/>
            <person name="Khan M.M."/>
            <person name="Islam R."/>
            <person name="Rashid M.M."/>
            <person name="Khan S.A."/>
            <person name="Rahman M.S."/>
            <person name="Alam M."/>
            <person name="Yahiya A.S."/>
            <person name="Khan M.S."/>
            <person name="Azam M.S."/>
            <person name="Haque T."/>
            <person name="Lashkar M.Z.H."/>
            <person name="Akhand A.I."/>
            <person name="Morshed G."/>
            <person name="Roy S."/>
            <person name="Uddin K.S."/>
            <person name="Rabeya T."/>
            <person name="Hossain A.S."/>
            <person name="Chowdhury A."/>
            <person name="Snigdha A.R."/>
            <person name="Mortoza M.S."/>
            <person name="Matin S.A."/>
            <person name="Hoque S.M.E."/>
            <person name="Islam M.K."/>
            <person name="Roy D.K."/>
            <person name="Haider R."/>
            <person name="Moosa M.M."/>
            <person name="Elias S.M."/>
            <person name="Hasan A.M."/>
            <person name="Jahan S."/>
            <person name="Shafiuddin M."/>
            <person name="Mahmood N."/>
            <person name="Shommy N.S."/>
        </authorList>
    </citation>
    <scope>NUCLEOTIDE SEQUENCE [LARGE SCALE GENOMIC DNA]</scope>
    <source>
        <strain evidence="2">cv. O-4</strain>
    </source>
</reference>
<keyword evidence="2" id="KW-1185">Reference proteome</keyword>
<dbReference type="SUPFAM" id="SSF48452">
    <property type="entry name" value="TPR-like"/>
    <property type="match status" value="1"/>
</dbReference>